<dbReference type="SUPFAM" id="SSF55729">
    <property type="entry name" value="Acyl-CoA N-acyltransferases (Nat)"/>
    <property type="match status" value="1"/>
</dbReference>
<keyword evidence="4" id="KW-1185">Reference proteome</keyword>
<dbReference type="CDD" id="cd04301">
    <property type="entry name" value="NAT_SF"/>
    <property type="match status" value="1"/>
</dbReference>
<dbReference type="Pfam" id="PF14542">
    <property type="entry name" value="Acetyltransf_CG"/>
    <property type="match status" value="1"/>
</dbReference>
<dbReference type="InterPro" id="IPR000182">
    <property type="entry name" value="GNAT_dom"/>
</dbReference>
<evidence type="ECO:0000313" key="4">
    <source>
        <dbReference type="Proteomes" id="UP000237640"/>
    </source>
</evidence>
<dbReference type="RefSeq" id="WP_106146255.1">
    <property type="nucleotide sequence ID" value="NZ_PVYX01000002.1"/>
</dbReference>
<feature type="domain" description="N-acetyltransferase" evidence="2">
    <location>
        <begin position="5"/>
        <end position="93"/>
    </location>
</feature>
<accession>A0A2T0MBF1</accession>
<evidence type="ECO:0000259" key="1">
    <source>
        <dbReference type="PROSITE" id="PS51186"/>
    </source>
</evidence>
<dbReference type="Proteomes" id="UP000237640">
    <property type="component" value="Unassembled WGS sequence"/>
</dbReference>
<comment type="caution">
    <text evidence="3">The sequence shown here is derived from an EMBL/GenBank/DDBJ whole genome shotgun (WGS) entry which is preliminary data.</text>
</comment>
<name>A0A2T0MBF1_9FLAO</name>
<dbReference type="InterPro" id="IPR031165">
    <property type="entry name" value="GNAT_YJDJ"/>
</dbReference>
<evidence type="ECO:0000313" key="3">
    <source>
        <dbReference type="EMBL" id="PRX54831.1"/>
    </source>
</evidence>
<gene>
    <name evidence="3" type="ORF">CLV81_3235</name>
</gene>
<reference evidence="3 4" key="1">
    <citation type="submission" date="2018-03" db="EMBL/GenBank/DDBJ databases">
        <title>Genomic Encyclopedia of Archaeal and Bacterial Type Strains, Phase II (KMG-II): from individual species to whole genera.</title>
        <authorList>
            <person name="Goeker M."/>
        </authorList>
    </citation>
    <scope>NUCLEOTIDE SEQUENCE [LARGE SCALE GENOMIC DNA]</scope>
    <source>
        <strain evidence="3 4">DSM 25027</strain>
    </source>
</reference>
<dbReference type="Gene3D" id="3.40.630.30">
    <property type="match status" value="1"/>
</dbReference>
<dbReference type="PROSITE" id="PS51186">
    <property type="entry name" value="GNAT"/>
    <property type="match status" value="1"/>
</dbReference>
<dbReference type="GO" id="GO:0016747">
    <property type="term" value="F:acyltransferase activity, transferring groups other than amino-acyl groups"/>
    <property type="evidence" value="ECO:0007669"/>
    <property type="project" value="InterPro"/>
</dbReference>
<sequence length="93" mass="10516">MEIEIKERESKGFAIARENGQKAGLMSYSIPASNFIIVDHTEVEEAFQGKGVGKQILYKVVEMAREKDLKILPLCPFANAMFKKLEDIQDVLK</sequence>
<dbReference type="InterPro" id="IPR016181">
    <property type="entry name" value="Acyl_CoA_acyltransferase"/>
</dbReference>
<protein>
    <submittedName>
        <fullName evidence="3">Uncharacterized protein</fullName>
    </submittedName>
</protein>
<dbReference type="PANTHER" id="PTHR31435">
    <property type="entry name" value="PROTEIN NATD1"/>
    <property type="match status" value="1"/>
</dbReference>
<evidence type="ECO:0000259" key="2">
    <source>
        <dbReference type="PROSITE" id="PS51729"/>
    </source>
</evidence>
<dbReference type="EMBL" id="PVYX01000002">
    <property type="protein sequence ID" value="PRX54831.1"/>
    <property type="molecule type" value="Genomic_DNA"/>
</dbReference>
<dbReference type="PROSITE" id="PS51729">
    <property type="entry name" value="GNAT_YJDJ"/>
    <property type="match status" value="1"/>
</dbReference>
<feature type="domain" description="N-acetyltransferase" evidence="1">
    <location>
        <begin position="1"/>
        <end position="93"/>
    </location>
</feature>
<proteinExistence type="predicted"/>
<dbReference type="AlphaFoldDB" id="A0A2T0MBF1"/>
<dbReference type="PANTHER" id="PTHR31435:SF10">
    <property type="entry name" value="BSR4717 PROTEIN"/>
    <property type="match status" value="1"/>
</dbReference>
<dbReference type="InterPro" id="IPR045057">
    <property type="entry name" value="Gcn5-rel_NAT"/>
</dbReference>
<dbReference type="OrthoDB" id="9793389at2"/>
<organism evidence="3 4">
    <name type="scientific">Flagellimonas meridianipacifica</name>
    <dbReference type="NCBI Taxonomy" id="1080225"/>
    <lineage>
        <taxon>Bacteria</taxon>
        <taxon>Pseudomonadati</taxon>
        <taxon>Bacteroidota</taxon>
        <taxon>Flavobacteriia</taxon>
        <taxon>Flavobacteriales</taxon>
        <taxon>Flavobacteriaceae</taxon>
        <taxon>Flagellimonas</taxon>
    </lineage>
</organism>